<name>A0A482VSU4_ASBVE</name>
<organism evidence="2 3">
    <name type="scientific">Asbolus verrucosus</name>
    <name type="common">Desert ironclad beetle</name>
    <dbReference type="NCBI Taxonomy" id="1661398"/>
    <lineage>
        <taxon>Eukaryota</taxon>
        <taxon>Metazoa</taxon>
        <taxon>Ecdysozoa</taxon>
        <taxon>Arthropoda</taxon>
        <taxon>Hexapoda</taxon>
        <taxon>Insecta</taxon>
        <taxon>Pterygota</taxon>
        <taxon>Neoptera</taxon>
        <taxon>Endopterygota</taxon>
        <taxon>Coleoptera</taxon>
        <taxon>Polyphaga</taxon>
        <taxon>Cucujiformia</taxon>
        <taxon>Tenebrionidae</taxon>
        <taxon>Pimeliinae</taxon>
        <taxon>Asbolus</taxon>
    </lineage>
</organism>
<dbReference type="AlphaFoldDB" id="A0A482VSU4"/>
<keyword evidence="1" id="KW-0812">Transmembrane</keyword>
<feature type="transmembrane region" description="Helical" evidence="1">
    <location>
        <begin position="93"/>
        <end position="111"/>
    </location>
</feature>
<protein>
    <submittedName>
        <fullName evidence="2">Uncharacterized protein</fullName>
    </submittedName>
</protein>
<dbReference type="OrthoDB" id="9979716at2759"/>
<proteinExistence type="predicted"/>
<comment type="caution">
    <text evidence="2">The sequence shown here is derived from an EMBL/GenBank/DDBJ whole genome shotgun (WGS) entry which is preliminary data.</text>
</comment>
<dbReference type="EMBL" id="QDEB01067993">
    <property type="protein sequence ID" value="RZC35766.1"/>
    <property type="molecule type" value="Genomic_DNA"/>
</dbReference>
<evidence type="ECO:0000313" key="3">
    <source>
        <dbReference type="Proteomes" id="UP000292052"/>
    </source>
</evidence>
<evidence type="ECO:0000256" key="1">
    <source>
        <dbReference type="SAM" id="Phobius"/>
    </source>
</evidence>
<dbReference type="Proteomes" id="UP000292052">
    <property type="component" value="Unassembled WGS sequence"/>
</dbReference>
<gene>
    <name evidence="2" type="ORF">BDFB_005012</name>
</gene>
<dbReference type="STRING" id="1661398.A0A482VSU4"/>
<keyword evidence="3" id="KW-1185">Reference proteome</keyword>
<accession>A0A482VSU4</accession>
<keyword evidence="1" id="KW-1133">Transmembrane helix</keyword>
<evidence type="ECO:0000313" key="2">
    <source>
        <dbReference type="EMBL" id="RZC35766.1"/>
    </source>
</evidence>
<reference evidence="2 3" key="1">
    <citation type="submission" date="2017-03" db="EMBL/GenBank/DDBJ databases">
        <title>Genome of the blue death feigning beetle - Asbolus verrucosus.</title>
        <authorList>
            <person name="Rider S.D."/>
        </authorList>
    </citation>
    <scope>NUCLEOTIDE SEQUENCE [LARGE SCALE GENOMIC DNA]</scope>
    <source>
        <strain evidence="2">Butters</strain>
        <tissue evidence="2">Head and leg muscle</tissue>
    </source>
</reference>
<keyword evidence="1" id="KW-0472">Membrane</keyword>
<sequence length="113" mass="12602">MTRFVFAAYSCHGGWKENGTNYLITTPLSRASHGSRRNCFMYRESGPDLVLFSTSADNCDRIVRPGITGELVFNVTSTGKCFEISSSEKTTSLLLLTFLSYILNYAITALIQR</sequence>